<reference evidence="5 6" key="2">
    <citation type="journal article" date="2002" name="Nucleic Acids Res.">
        <title>Genome sequence of Oceanobacillus iheyensis isolated from the Iheya Ridge and its unexpected adaptive capabilities to extreme environments.</title>
        <authorList>
            <person name="Takami H."/>
            <person name="Takaki Y."/>
            <person name="Uchiyama I."/>
        </authorList>
    </citation>
    <scope>NUCLEOTIDE SEQUENCE [LARGE SCALE GENOMIC DNA]</scope>
    <source>
        <strain evidence="6">DSM 14371 / CIP 107618 / JCM 11309 / KCTC 3954 / HTE831</strain>
    </source>
</reference>
<proteinExistence type="predicted"/>
<feature type="DNA-binding region" description="H-T-H motif" evidence="3">
    <location>
        <begin position="34"/>
        <end position="53"/>
    </location>
</feature>
<keyword evidence="2 3" id="KW-0238">DNA-binding</keyword>
<dbReference type="Pfam" id="PF00440">
    <property type="entry name" value="TetR_N"/>
    <property type="match status" value="1"/>
</dbReference>
<dbReference type="InterPro" id="IPR039532">
    <property type="entry name" value="TetR_C_Firmicutes"/>
</dbReference>
<dbReference type="OrthoDB" id="9810250at2"/>
<dbReference type="PANTHER" id="PTHR43479">
    <property type="entry name" value="ACREF/ENVCD OPERON REPRESSOR-RELATED"/>
    <property type="match status" value="1"/>
</dbReference>
<evidence type="ECO:0000313" key="5">
    <source>
        <dbReference type="EMBL" id="BAC15140.1"/>
    </source>
</evidence>
<sequence>MNENYVDKRIQRSKIAIRESFLSILEEKHFEEISISEICRVANYNRGTFYSHYDSKQILLEEVIHDTLHDMVEEIKKPYIEIEIVDMKSIPIEDISLFYYLKENAALYKLLLSDHIRVDFRFQLAKAIEDLFIQEYEYEILSDSNENINIKWFYIYRAHGIAGFIIRWIEDDFPHSPSYMAKQIVELMVSSTAIFHQKK</sequence>
<dbReference type="KEGG" id="oih:OB3184"/>
<gene>
    <name evidence="5" type="ordered locus">OB3184</name>
</gene>
<evidence type="ECO:0000256" key="3">
    <source>
        <dbReference type="PROSITE-ProRule" id="PRU00335"/>
    </source>
</evidence>
<protein>
    <submittedName>
        <fullName evidence="5">Transcriptional regulator (TetR-family)</fullName>
    </submittedName>
</protein>
<dbReference type="Proteomes" id="UP000000822">
    <property type="component" value="Chromosome"/>
</dbReference>
<dbReference type="PROSITE" id="PS50977">
    <property type="entry name" value="HTH_TETR_2"/>
    <property type="match status" value="1"/>
</dbReference>
<organism evidence="5 6">
    <name type="scientific">Oceanobacillus iheyensis (strain DSM 14371 / CIP 107618 / JCM 11309 / KCTC 3954 / HTE831)</name>
    <dbReference type="NCBI Taxonomy" id="221109"/>
    <lineage>
        <taxon>Bacteria</taxon>
        <taxon>Bacillati</taxon>
        <taxon>Bacillota</taxon>
        <taxon>Bacilli</taxon>
        <taxon>Bacillales</taxon>
        <taxon>Bacillaceae</taxon>
        <taxon>Oceanobacillus</taxon>
    </lineage>
</organism>
<dbReference type="Pfam" id="PF14278">
    <property type="entry name" value="TetR_C_8"/>
    <property type="match status" value="1"/>
</dbReference>
<dbReference type="GO" id="GO:0003677">
    <property type="term" value="F:DNA binding"/>
    <property type="evidence" value="ECO:0007669"/>
    <property type="project" value="UniProtKB-UniRule"/>
</dbReference>
<evidence type="ECO:0000256" key="2">
    <source>
        <dbReference type="ARBA" id="ARBA00023125"/>
    </source>
</evidence>
<dbReference type="eggNOG" id="COG1309">
    <property type="taxonomic scope" value="Bacteria"/>
</dbReference>
<dbReference type="EMBL" id="BA000028">
    <property type="protein sequence ID" value="BAC15140.1"/>
    <property type="molecule type" value="Genomic_DNA"/>
</dbReference>
<dbReference type="Gene3D" id="1.10.357.10">
    <property type="entry name" value="Tetracycline Repressor, domain 2"/>
    <property type="match status" value="1"/>
</dbReference>
<name>Q8ELN7_OCEIH</name>
<keyword evidence="1" id="KW-0678">Repressor</keyword>
<dbReference type="HOGENOM" id="CLU_087539_0_5_9"/>
<feature type="domain" description="HTH tetR-type" evidence="4">
    <location>
        <begin position="11"/>
        <end position="71"/>
    </location>
</feature>
<dbReference type="PhylomeDB" id="Q8ELN7"/>
<dbReference type="SUPFAM" id="SSF46689">
    <property type="entry name" value="Homeodomain-like"/>
    <property type="match status" value="1"/>
</dbReference>
<dbReference type="PANTHER" id="PTHR43479:SF7">
    <property type="entry name" value="TETR-FAMILY TRANSCRIPTIONAL REGULATOR"/>
    <property type="match status" value="1"/>
</dbReference>
<dbReference type="InterPro" id="IPR050624">
    <property type="entry name" value="HTH-type_Tx_Regulator"/>
</dbReference>
<reference evidence="5 6" key="1">
    <citation type="journal article" date="2001" name="FEMS Microbiol. Lett.">
        <title>Oceanobacillus iheyensis gen. nov., sp. nov., a deep-sea extremely halotolerant and alkaliphilic species isolated from a depth of 1050 m on the Iheya Ridge.</title>
        <authorList>
            <person name="Lu J."/>
            <person name="Nogi Y."/>
            <person name="Takami H."/>
        </authorList>
    </citation>
    <scope>NUCLEOTIDE SEQUENCE [LARGE SCALE GENOMIC DNA]</scope>
    <source>
        <strain evidence="6">DSM 14371 / CIP 107618 / JCM 11309 / KCTC 3954 / HTE831</strain>
    </source>
</reference>
<evidence type="ECO:0000259" key="4">
    <source>
        <dbReference type="PROSITE" id="PS50977"/>
    </source>
</evidence>
<dbReference type="AlphaFoldDB" id="Q8ELN7"/>
<evidence type="ECO:0000313" key="6">
    <source>
        <dbReference type="Proteomes" id="UP000000822"/>
    </source>
</evidence>
<dbReference type="RefSeq" id="WP_011067580.1">
    <property type="nucleotide sequence ID" value="NC_004193.1"/>
</dbReference>
<dbReference type="InterPro" id="IPR001647">
    <property type="entry name" value="HTH_TetR"/>
</dbReference>
<evidence type="ECO:0000256" key="1">
    <source>
        <dbReference type="ARBA" id="ARBA00022491"/>
    </source>
</evidence>
<accession>Q8ELN7</accession>
<dbReference type="InterPro" id="IPR009057">
    <property type="entry name" value="Homeodomain-like_sf"/>
</dbReference>
<keyword evidence="6" id="KW-1185">Reference proteome</keyword>